<keyword evidence="3" id="KW-0804">Transcription</keyword>
<dbReference type="PROSITE" id="PS00894">
    <property type="entry name" value="HTH_DEOR_1"/>
    <property type="match status" value="1"/>
</dbReference>
<dbReference type="KEGG" id="ahb:bsdtb5_34310"/>
<evidence type="ECO:0000256" key="1">
    <source>
        <dbReference type="ARBA" id="ARBA00023015"/>
    </source>
</evidence>
<dbReference type="AlphaFoldDB" id="A0A7R7IEL4"/>
<evidence type="ECO:0000313" key="5">
    <source>
        <dbReference type="EMBL" id="BCN32136.1"/>
    </source>
</evidence>
<evidence type="ECO:0000256" key="2">
    <source>
        <dbReference type="ARBA" id="ARBA00023125"/>
    </source>
</evidence>
<evidence type="ECO:0000313" key="6">
    <source>
        <dbReference type="Proteomes" id="UP000595897"/>
    </source>
</evidence>
<dbReference type="InterPro" id="IPR036388">
    <property type="entry name" value="WH-like_DNA-bd_sf"/>
</dbReference>
<dbReference type="EMBL" id="AP024169">
    <property type="protein sequence ID" value="BCN32136.1"/>
    <property type="molecule type" value="Genomic_DNA"/>
</dbReference>
<gene>
    <name evidence="5" type="primary">fruR</name>
    <name evidence="5" type="ORF">bsdtb5_34310</name>
</gene>
<organism evidence="5 6">
    <name type="scientific">Anaeromicropila herbilytica</name>
    <dbReference type="NCBI Taxonomy" id="2785025"/>
    <lineage>
        <taxon>Bacteria</taxon>
        <taxon>Bacillati</taxon>
        <taxon>Bacillota</taxon>
        <taxon>Clostridia</taxon>
        <taxon>Lachnospirales</taxon>
        <taxon>Lachnospiraceae</taxon>
        <taxon>Anaeromicropila</taxon>
    </lineage>
</organism>
<dbReference type="InterPro" id="IPR001034">
    <property type="entry name" value="DeoR_HTH"/>
</dbReference>
<accession>A0A7R7IEL4</accession>
<dbReference type="GO" id="GO:0003677">
    <property type="term" value="F:DNA binding"/>
    <property type="evidence" value="ECO:0007669"/>
    <property type="project" value="UniProtKB-KW"/>
</dbReference>
<dbReference type="SMART" id="SM01134">
    <property type="entry name" value="DeoRC"/>
    <property type="match status" value="1"/>
</dbReference>
<keyword evidence="2" id="KW-0238">DNA-binding</keyword>
<dbReference type="SMART" id="SM00420">
    <property type="entry name" value="HTH_DEOR"/>
    <property type="match status" value="1"/>
</dbReference>
<dbReference type="GO" id="GO:0003700">
    <property type="term" value="F:DNA-binding transcription factor activity"/>
    <property type="evidence" value="ECO:0007669"/>
    <property type="project" value="InterPro"/>
</dbReference>
<protein>
    <submittedName>
        <fullName evidence="5">Putative HTH-type transcriptional regulator FruR</fullName>
    </submittedName>
</protein>
<keyword evidence="1" id="KW-0805">Transcription regulation</keyword>
<feature type="domain" description="HTH deoR-type" evidence="4">
    <location>
        <begin position="3"/>
        <end position="58"/>
    </location>
</feature>
<dbReference type="InterPro" id="IPR037171">
    <property type="entry name" value="NagB/RpiA_transferase-like"/>
</dbReference>
<dbReference type="SUPFAM" id="SSF100950">
    <property type="entry name" value="NagB/RpiA/CoA transferase-like"/>
    <property type="match status" value="1"/>
</dbReference>
<name>A0A7R7IEL4_9FIRM</name>
<dbReference type="Gene3D" id="1.10.10.10">
    <property type="entry name" value="Winged helix-like DNA-binding domain superfamily/Winged helix DNA-binding domain"/>
    <property type="match status" value="1"/>
</dbReference>
<dbReference type="PROSITE" id="PS51000">
    <property type="entry name" value="HTH_DEOR_2"/>
    <property type="match status" value="1"/>
</dbReference>
<dbReference type="Pfam" id="PF00455">
    <property type="entry name" value="DeoRC"/>
    <property type="match status" value="1"/>
</dbReference>
<dbReference type="Proteomes" id="UP000595897">
    <property type="component" value="Chromosome"/>
</dbReference>
<dbReference type="Pfam" id="PF08220">
    <property type="entry name" value="HTH_DeoR"/>
    <property type="match status" value="1"/>
</dbReference>
<keyword evidence="6" id="KW-1185">Reference proteome</keyword>
<dbReference type="InterPro" id="IPR014036">
    <property type="entry name" value="DeoR-like_C"/>
</dbReference>
<reference evidence="5 6" key="1">
    <citation type="submission" date="2020-11" db="EMBL/GenBank/DDBJ databases">
        <title>Draft genome sequencing of a Lachnospiraceae strain isolated from anoxic soil subjected to BSD treatment.</title>
        <authorList>
            <person name="Uek A."/>
            <person name="Tonouchi A."/>
        </authorList>
    </citation>
    <scope>NUCLEOTIDE SEQUENCE [LARGE SCALE GENOMIC DNA]</scope>
    <source>
        <strain evidence="5 6">TB5</strain>
    </source>
</reference>
<evidence type="ECO:0000259" key="4">
    <source>
        <dbReference type="PROSITE" id="PS51000"/>
    </source>
</evidence>
<dbReference type="RefSeq" id="WP_271713207.1">
    <property type="nucleotide sequence ID" value="NZ_AP024169.1"/>
</dbReference>
<sequence>MLIEERFCEILKLVETKKTVTVQELTELLDTSESTIRRDLTVLHNKGKLIKVHGGATTIGISFNTVDHEVAIRQDLNTEEKMRIARYAASLIESDDFIYLDAGTTTGYMIDFITEMKAVFVTNAIEHARKLSSKGIKTYLLGGELKFATEATVGSKTIGELRQYNFTKGFFGTNGVSKNSGFTTPDINEAMVKSVAIENTKDKYMLCDVSKFSQISPVTFAEVDDATIITSKLEDKSYKNYMNIVEVDEE</sequence>
<evidence type="ECO:0000256" key="3">
    <source>
        <dbReference type="ARBA" id="ARBA00023163"/>
    </source>
</evidence>
<dbReference type="Gene3D" id="3.40.50.1360">
    <property type="match status" value="1"/>
</dbReference>
<dbReference type="InterPro" id="IPR036390">
    <property type="entry name" value="WH_DNA-bd_sf"/>
</dbReference>
<proteinExistence type="predicted"/>
<dbReference type="PANTHER" id="PTHR30363:SF56">
    <property type="entry name" value="TRANSCRIPTIONAL REGULATOR, DEOR FAMILY"/>
    <property type="match status" value="1"/>
</dbReference>
<dbReference type="PRINTS" id="PR00037">
    <property type="entry name" value="HTHLACR"/>
</dbReference>
<dbReference type="SUPFAM" id="SSF46785">
    <property type="entry name" value="Winged helix' DNA-binding domain"/>
    <property type="match status" value="1"/>
</dbReference>
<dbReference type="PANTHER" id="PTHR30363">
    <property type="entry name" value="HTH-TYPE TRANSCRIPTIONAL REGULATOR SRLR-RELATED"/>
    <property type="match status" value="1"/>
</dbReference>
<dbReference type="InterPro" id="IPR018356">
    <property type="entry name" value="Tscrpt_reg_HTH_DeoR_CS"/>
</dbReference>
<dbReference type="InterPro" id="IPR050313">
    <property type="entry name" value="Carb_Metab_HTH_regulators"/>
</dbReference>